<feature type="region of interest" description="Disordered" evidence="5">
    <location>
        <begin position="210"/>
        <end position="246"/>
    </location>
</feature>
<dbReference type="NCBIfam" id="TIGR01256">
    <property type="entry name" value="modA"/>
    <property type="match status" value="2"/>
</dbReference>
<keyword evidence="2" id="KW-0500">Molybdenum</keyword>
<feature type="compositionally biased region" description="Gly residues" evidence="5">
    <location>
        <begin position="82"/>
        <end position="94"/>
    </location>
</feature>
<dbReference type="InterPro" id="IPR050682">
    <property type="entry name" value="ModA/WtpA"/>
</dbReference>
<dbReference type="Gene3D" id="3.40.190.10">
    <property type="entry name" value="Periplasmic binding protein-like II"/>
    <property type="match status" value="4"/>
</dbReference>
<protein>
    <submittedName>
        <fullName evidence="6">Molybdenum ABC transporter, periplasmic molybdate-binding protein</fullName>
    </submittedName>
</protein>
<dbReference type="Proteomes" id="UP000008915">
    <property type="component" value="Chromosome"/>
</dbReference>
<evidence type="ECO:0000256" key="1">
    <source>
        <dbReference type="ARBA" id="ARBA00009175"/>
    </source>
</evidence>
<reference evidence="7" key="2">
    <citation type="journal article" date="2010" name="Stand. Genomic Sci.">
        <title>Complete genome sequence of Thermaerobacter marianensis type strain (7p75aT).</title>
        <authorList>
            <person name="Han C."/>
            <person name="Gu W."/>
            <person name="Zhang X."/>
            <person name="Lapidus A."/>
            <person name="Nolan M."/>
            <person name="Copeland A."/>
            <person name="Lucas S."/>
            <person name="Glavina Del Rio T."/>
            <person name="Tice H."/>
            <person name="Cheng J."/>
            <person name="Tapia R."/>
            <person name="Goodwin L."/>
            <person name="Pitluck S."/>
            <person name="Pagani I."/>
            <person name="Ivanova N."/>
            <person name="Mavromatis K."/>
            <person name="Mikhailova N."/>
            <person name="Pati A."/>
            <person name="Chen A."/>
            <person name="Palaniappan K."/>
            <person name="Land M."/>
            <person name="Hauser L."/>
            <person name="Chang Y."/>
            <person name="Jeffries C."/>
            <person name="Schneider S."/>
            <person name="Rohde M."/>
            <person name="Goker M."/>
            <person name="Pukall R."/>
            <person name="Woyke T."/>
            <person name="Bristow J."/>
            <person name="Eisen J."/>
            <person name="Markowitz V."/>
            <person name="Hugenholtz P."/>
            <person name="Kyrpides N."/>
            <person name="Klenk H."/>
            <person name="Detter J."/>
        </authorList>
    </citation>
    <scope>NUCLEOTIDE SEQUENCE [LARGE SCALE GENOMIC DNA]</scope>
    <source>
        <strain evidence="7">ATCC 700841 / DSM 12885 / JCM 10246 / 7p75a</strain>
    </source>
</reference>
<dbReference type="HOGENOM" id="CLU_065520_3_1_9"/>
<dbReference type="SUPFAM" id="SSF53850">
    <property type="entry name" value="Periplasmic binding protein-like II"/>
    <property type="match status" value="1"/>
</dbReference>
<keyword evidence="3" id="KW-0479">Metal-binding</keyword>
<dbReference type="Pfam" id="PF13531">
    <property type="entry name" value="SBP_bac_11"/>
    <property type="match status" value="1"/>
</dbReference>
<dbReference type="KEGG" id="tmr:Tmar_0467"/>
<evidence type="ECO:0000313" key="7">
    <source>
        <dbReference type="Proteomes" id="UP000008915"/>
    </source>
</evidence>
<dbReference type="GO" id="GO:1901359">
    <property type="term" value="F:tungstate binding"/>
    <property type="evidence" value="ECO:0007669"/>
    <property type="project" value="UniProtKB-ARBA"/>
</dbReference>
<dbReference type="GO" id="GO:0030973">
    <property type="term" value="F:molybdate ion binding"/>
    <property type="evidence" value="ECO:0007669"/>
    <property type="project" value="UniProtKB-ARBA"/>
</dbReference>
<dbReference type="InterPro" id="IPR005950">
    <property type="entry name" value="ModA"/>
</dbReference>
<dbReference type="AlphaFoldDB" id="E6SGP2"/>
<dbReference type="CDD" id="cd13536">
    <property type="entry name" value="PBP2_EcModA"/>
    <property type="match status" value="1"/>
</dbReference>
<comment type="similarity">
    <text evidence="1">Belongs to the bacterial solute-binding protein ModA family.</text>
</comment>
<dbReference type="FunFam" id="3.40.190.10:FF:000035">
    <property type="entry name" value="Molybdate ABC transporter substrate-binding protein"/>
    <property type="match status" value="1"/>
</dbReference>
<gene>
    <name evidence="6" type="ordered locus">Tmar_0467</name>
</gene>
<sequence>MQRESPRVMRGGTPDGVRAVARAMVPTVPRGVVGAALRGTSRGAALRATCRVAARALAAGLAALVLLSGCGGGPVRPEEPAGGAGGAGAGGAGAGPRAEPALAEAGAGRGRGETVILVAAAASLQDALQDAAEAFRRVHPAIRVQFTFGSSGALAAQVEAGAPVDLFVAAGRDPVDRLVRRGLADPGAVRVVAGNRLVLVVPAGRPMPGRSVTGRVGAGRPTGGGTGSGAGTGPGAGSGQGAGSGAGMAPEAGLWMNLAGDGIRRIALGDPAHVPAGRYGRQVLEHLGLWARVQPKLVLDQDVRQVLQHVAAGAADAGIVYATDAATAKGVAVVAEAPPGSHEPIVYPLVVPRTAVHPEAARALADWLAGAEGQAIFARYGFLPPP</sequence>
<accession>E6SGP2</accession>
<evidence type="ECO:0000256" key="5">
    <source>
        <dbReference type="SAM" id="MobiDB-lite"/>
    </source>
</evidence>
<feature type="region of interest" description="Disordered" evidence="5">
    <location>
        <begin position="80"/>
        <end position="105"/>
    </location>
</feature>
<keyword evidence="4" id="KW-0732">Signal</keyword>
<dbReference type="EMBL" id="CP002344">
    <property type="protein sequence ID" value="ADU50588.1"/>
    <property type="molecule type" value="Genomic_DNA"/>
</dbReference>
<dbReference type="RefSeq" id="WP_013494893.1">
    <property type="nucleotide sequence ID" value="NC_014831.1"/>
</dbReference>
<evidence type="ECO:0000256" key="3">
    <source>
        <dbReference type="ARBA" id="ARBA00022723"/>
    </source>
</evidence>
<evidence type="ECO:0000256" key="4">
    <source>
        <dbReference type="ARBA" id="ARBA00022729"/>
    </source>
</evidence>
<dbReference type="PANTHER" id="PTHR30632:SF0">
    <property type="entry name" value="SULFATE-BINDING PROTEIN"/>
    <property type="match status" value="1"/>
</dbReference>
<evidence type="ECO:0000256" key="2">
    <source>
        <dbReference type="ARBA" id="ARBA00022505"/>
    </source>
</evidence>
<reference evidence="6 7" key="1">
    <citation type="journal article" date="2010" name="Stand. Genomic Sci.">
        <title>Complete genome sequence of Thermaerobacter marianensis type strain (7p75a).</title>
        <authorList>
            <person name="Han C."/>
            <person name="Gu W."/>
            <person name="Zhang X."/>
            <person name="Lapidus A."/>
            <person name="Nolan M."/>
            <person name="Copeland A."/>
            <person name="Lucas S."/>
            <person name="Del Rio T.G."/>
            <person name="Tice H."/>
            <person name="Cheng J.F."/>
            <person name="Tapia R."/>
            <person name="Goodwin L."/>
            <person name="Pitluck S."/>
            <person name="Pagani I."/>
            <person name="Ivanova N."/>
            <person name="Mavromatis K."/>
            <person name="Mikhailova N."/>
            <person name="Pati A."/>
            <person name="Chen A."/>
            <person name="Palaniappan K."/>
            <person name="Land M."/>
            <person name="Hauser L."/>
            <person name="Chang Y.J."/>
            <person name="Jeffries C.D."/>
            <person name="Schneider S."/>
            <person name="Rohde M."/>
            <person name="Goker M."/>
            <person name="Pukall R."/>
            <person name="Woyke T."/>
            <person name="Bristow J."/>
            <person name="Eisen J.A."/>
            <person name="Markowitz V."/>
            <person name="Hugenholtz P."/>
            <person name="Kyrpides N.C."/>
            <person name="Klenk H.P."/>
            <person name="Detter J.C."/>
        </authorList>
    </citation>
    <scope>NUCLEOTIDE SEQUENCE [LARGE SCALE GENOMIC DNA]</scope>
    <source>
        <strain evidence="7">ATCC 700841 / DSM 12885 / JCM 10246 / 7p75a</strain>
    </source>
</reference>
<dbReference type="STRING" id="644966.Tmar_0467"/>
<organism evidence="6 7">
    <name type="scientific">Thermaerobacter marianensis (strain ATCC 700841 / DSM 12885 / JCM 10246 / 7p75a)</name>
    <dbReference type="NCBI Taxonomy" id="644966"/>
    <lineage>
        <taxon>Bacteria</taxon>
        <taxon>Bacillati</taxon>
        <taxon>Bacillota</taxon>
        <taxon>Clostridia</taxon>
        <taxon>Eubacteriales</taxon>
        <taxon>Clostridiales Family XVII. Incertae Sedis</taxon>
        <taxon>Thermaerobacter</taxon>
    </lineage>
</organism>
<evidence type="ECO:0000313" key="6">
    <source>
        <dbReference type="EMBL" id="ADU50588.1"/>
    </source>
</evidence>
<proteinExistence type="inferred from homology"/>
<feature type="compositionally biased region" description="Low complexity" evidence="5">
    <location>
        <begin position="95"/>
        <end position="105"/>
    </location>
</feature>
<name>E6SGP2_THEM7</name>
<feature type="compositionally biased region" description="Gly residues" evidence="5">
    <location>
        <begin position="216"/>
        <end position="246"/>
    </location>
</feature>
<dbReference type="GO" id="GO:0046872">
    <property type="term" value="F:metal ion binding"/>
    <property type="evidence" value="ECO:0007669"/>
    <property type="project" value="UniProtKB-KW"/>
</dbReference>
<keyword evidence="7" id="KW-1185">Reference proteome</keyword>
<dbReference type="PANTHER" id="PTHR30632">
    <property type="entry name" value="MOLYBDATE-BINDING PERIPLASMIC PROTEIN"/>
    <property type="match status" value="1"/>
</dbReference>
<dbReference type="GO" id="GO:0015689">
    <property type="term" value="P:molybdate ion transport"/>
    <property type="evidence" value="ECO:0007669"/>
    <property type="project" value="InterPro"/>
</dbReference>
<dbReference type="eggNOG" id="COG0725">
    <property type="taxonomic scope" value="Bacteria"/>
</dbReference>